<feature type="transmembrane region" description="Helical" evidence="1">
    <location>
        <begin position="230"/>
        <end position="252"/>
    </location>
</feature>
<feature type="transmembrane region" description="Helical" evidence="1">
    <location>
        <begin position="370"/>
        <end position="386"/>
    </location>
</feature>
<evidence type="ECO:0000256" key="1">
    <source>
        <dbReference type="SAM" id="Phobius"/>
    </source>
</evidence>
<organism evidence="2 3">
    <name type="scientific">candidate division MSBL1 archaeon SCGC-AAA382M17</name>
    <dbReference type="NCBI Taxonomy" id="1698284"/>
    <lineage>
        <taxon>Archaea</taxon>
        <taxon>Methanobacteriati</taxon>
        <taxon>Methanobacteriota</taxon>
        <taxon>candidate division MSBL1</taxon>
    </lineage>
</organism>
<feature type="transmembrane region" description="Helical" evidence="1">
    <location>
        <begin position="285"/>
        <end position="310"/>
    </location>
</feature>
<keyword evidence="3" id="KW-1185">Reference proteome</keyword>
<dbReference type="EMBL" id="LHYI01000063">
    <property type="protein sequence ID" value="KXB07610.1"/>
    <property type="molecule type" value="Genomic_DNA"/>
</dbReference>
<name>A0ABR5TIZ8_9EURY</name>
<feature type="transmembrane region" description="Helical" evidence="1">
    <location>
        <begin position="330"/>
        <end position="349"/>
    </location>
</feature>
<feature type="transmembrane region" description="Helical" evidence="1">
    <location>
        <begin position="153"/>
        <end position="185"/>
    </location>
</feature>
<evidence type="ECO:0000313" key="2">
    <source>
        <dbReference type="EMBL" id="KXB07610.1"/>
    </source>
</evidence>
<keyword evidence="1" id="KW-1133">Transmembrane helix</keyword>
<dbReference type="PANTHER" id="PTHR31272:SF9">
    <property type="entry name" value="BLL1027 PROTEIN"/>
    <property type="match status" value="1"/>
</dbReference>
<dbReference type="Proteomes" id="UP000070633">
    <property type="component" value="Unassembled WGS sequence"/>
</dbReference>
<comment type="caution">
    <text evidence="2">The sequence shown here is derived from an EMBL/GenBank/DDBJ whole genome shotgun (WGS) entry which is preliminary data.</text>
</comment>
<gene>
    <name evidence="2" type="ORF">AKJ55_02040</name>
</gene>
<keyword evidence="1" id="KW-0472">Membrane</keyword>
<protein>
    <recommendedName>
        <fullName evidence="4">Cytochrome C biogenesis protein transmembrane domain-containing protein</fullName>
    </recommendedName>
</protein>
<proteinExistence type="predicted"/>
<evidence type="ECO:0000313" key="3">
    <source>
        <dbReference type="Proteomes" id="UP000070633"/>
    </source>
</evidence>
<dbReference type="SUPFAM" id="SSF52833">
    <property type="entry name" value="Thioredoxin-like"/>
    <property type="match status" value="1"/>
</dbReference>
<dbReference type="InterPro" id="IPR051790">
    <property type="entry name" value="Cytochrome_c-biogenesis_DsbD"/>
</dbReference>
<accession>A0ABR5TIZ8</accession>
<reference evidence="2 3" key="1">
    <citation type="journal article" date="2016" name="Sci. Rep.">
        <title>Metabolic traits of an uncultured archaeal lineage -MSBL1- from brine pools of the Red Sea.</title>
        <authorList>
            <person name="Mwirichia R."/>
            <person name="Alam I."/>
            <person name="Rashid M."/>
            <person name="Vinu M."/>
            <person name="Ba-Alawi W."/>
            <person name="Anthony Kamau A."/>
            <person name="Kamanda Ngugi D."/>
            <person name="Goker M."/>
            <person name="Klenk H.P."/>
            <person name="Bajic V."/>
            <person name="Stingl U."/>
        </authorList>
    </citation>
    <scope>NUCLEOTIDE SEQUENCE [LARGE SCALE GENOMIC DNA]</scope>
    <source>
        <strain evidence="2">SCGC-AAA382M17</strain>
    </source>
</reference>
<sequence length="387" mass="42925">MKTAHLIKISLVILALFMANGMHPAKATSNEDNAKIYLAFFGNPGCPPCDEDWSKITQLAQEYPNFKVRRFDFLSKENVKLWESLCKSYGVPEDDIRDAKSGAFVGDNYLLELEITEERIQNLISKYSATGTKPPWNAVEPGKEGLVERFKRWSVFAVIFAGLADGVNPCAFAVFVLFISYLAYLGKKQRKIVLAGLSFILAVFTTYLLVGIGILLFMRRLAIYSTVSHILNVSIGILAIILGSVSLYDYYLSRKGKLESMKLQLPRSIKDQIHRFVRKTKGSKFLIPFSFATGIVISLFELGCTGQIYLPTIAFVVGDPGMQAQALGYLLLYNFMFIVPLLAVFALVGMGVQSQKLASITQKHTGKTKLLIATILFVLGGLLLMLG</sequence>
<feature type="transmembrane region" description="Helical" evidence="1">
    <location>
        <begin position="192"/>
        <end position="218"/>
    </location>
</feature>
<keyword evidence="1" id="KW-0812">Transmembrane</keyword>
<dbReference type="PANTHER" id="PTHR31272">
    <property type="entry name" value="CYTOCHROME C-TYPE BIOGENESIS PROTEIN HI_1454-RELATED"/>
    <property type="match status" value="1"/>
</dbReference>
<evidence type="ECO:0008006" key="4">
    <source>
        <dbReference type="Google" id="ProtNLM"/>
    </source>
</evidence>
<dbReference type="InterPro" id="IPR036249">
    <property type="entry name" value="Thioredoxin-like_sf"/>
</dbReference>